<name>A0AAW2EID4_9HYME</name>
<organism evidence="2 3">
    <name type="scientific">Cardiocondyla obscurior</name>
    <dbReference type="NCBI Taxonomy" id="286306"/>
    <lineage>
        <taxon>Eukaryota</taxon>
        <taxon>Metazoa</taxon>
        <taxon>Ecdysozoa</taxon>
        <taxon>Arthropoda</taxon>
        <taxon>Hexapoda</taxon>
        <taxon>Insecta</taxon>
        <taxon>Pterygota</taxon>
        <taxon>Neoptera</taxon>
        <taxon>Endopterygota</taxon>
        <taxon>Hymenoptera</taxon>
        <taxon>Apocrita</taxon>
        <taxon>Aculeata</taxon>
        <taxon>Formicoidea</taxon>
        <taxon>Formicidae</taxon>
        <taxon>Myrmicinae</taxon>
        <taxon>Cardiocondyla</taxon>
    </lineage>
</organism>
<evidence type="ECO:0000313" key="3">
    <source>
        <dbReference type="Proteomes" id="UP001430953"/>
    </source>
</evidence>
<keyword evidence="3" id="KW-1185">Reference proteome</keyword>
<feature type="region of interest" description="Disordered" evidence="1">
    <location>
        <begin position="181"/>
        <end position="226"/>
    </location>
</feature>
<feature type="compositionally biased region" description="Low complexity" evidence="1">
    <location>
        <begin position="242"/>
        <end position="254"/>
    </location>
</feature>
<dbReference type="EMBL" id="JADYXP020000024">
    <property type="protein sequence ID" value="KAL0101382.1"/>
    <property type="molecule type" value="Genomic_DNA"/>
</dbReference>
<reference evidence="2 3" key="1">
    <citation type="submission" date="2023-03" db="EMBL/GenBank/DDBJ databases">
        <title>High recombination rates correlate with genetic variation in Cardiocondyla obscurior ants.</title>
        <authorList>
            <person name="Errbii M."/>
        </authorList>
    </citation>
    <scope>NUCLEOTIDE SEQUENCE [LARGE SCALE GENOMIC DNA]</scope>
    <source>
        <strain evidence="2">Alpha-2009</strain>
        <tissue evidence="2">Whole body</tissue>
    </source>
</reference>
<dbReference type="Proteomes" id="UP001430953">
    <property type="component" value="Unassembled WGS sequence"/>
</dbReference>
<evidence type="ECO:0000313" key="2">
    <source>
        <dbReference type="EMBL" id="KAL0101382.1"/>
    </source>
</evidence>
<feature type="region of interest" description="Disordered" evidence="1">
    <location>
        <begin position="241"/>
        <end position="267"/>
    </location>
</feature>
<accession>A0AAW2EID4</accession>
<proteinExistence type="predicted"/>
<protein>
    <submittedName>
        <fullName evidence="2">Uncharacterized protein</fullName>
    </submittedName>
</protein>
<sequence>MQRVFLHTRLPAIFQTAPTSAPASSTRDTRTHRFLDRAMQPPRRRLLLFPFFQFGLGGGKRACNTLLHPLLFPYHLRLPPFSPREPSPSPSYLHPLLRWPAEGKISIFICFFAGYVSLPPFPLLAPNPLAPSSTPRESALRLYLGNSLSRTEATTTTTTTTTTTPAATAKRARLSLAPSVRKRTRGGRRRHRLIHGNDEKRGAARPPQRVPRIRHEDDAAGSNGGLRGCYSMPLRATEEDVSAPFSASSSSSLSWRRRDPTRWRKASSGRVPHVLIEGQILTKRRQHRC</sequence>
<dbReference type="AlphaFoldDB" id="A0AAW2EID4"/>
<evidence type="ECO:0000256" key="1">
    <source>
        <dbReference type="SAM" id="MobiDB-lite"/>
    </source>
</evidence>
<feature type="compositionally biased region" description="Basic residues" evidence="1">
    <location>
        <begin position="181"/>
        <end position="194"/>
    </location>
</feature>
<comment type="caution">
    <text evidence="2">The sequence shown here is derived from an EMBL/GenBank/DDBJ whole genome shotgun (WGS) entry which is preliminary data.</text>
</comment>
<gene>
    <name evidence="2" type="ORF">PUN28_018898</name>
</gene>